<keyword evidence="6 13" id="KW-1133">Transmembrane helix</keyword>
<keyword evidence="4 12" id="KW-0894">Sodium channel</keyword>
<dbReference type="EnsemblMetazoa" id="CPIJ005130-RA">
    <property type="protein sequence ID" value="CPIJ005130-PA"/>
    <property type="gene ID" value="CPIJ005130"/>
</dbReference>
<evidence type="ECO:0000313" key="14">
    <source>
        <dbReference type="EMBL" id="EDS44440.1"/>
    </source>
</evidence>
<evidence type="ECO:0000256" key="7">
    <source>
        <dbReference type="ARBA" id="ARBA00023053"/>
    </source>
</evidence>
<dbReference type="InParanoid" id="B0WDC7"/>
<evidence type="ECO:0000313" key="16">
    <source>
        <dbReference type="Proteomes" id="UP000002320"/>
    </source>
</evidence>
<dbReference type="Pfam" id="PF00858">
    <property type="entry name" value="ASC"/>
    <property type="match status" value="1"/>
</dbReference>
<evidence type="ECO:0000256" key="6">
    <source>
        <dbReference type="ARBA" id="ARBA00022989"/>
    </source>
</evidence>
<accession>B0WDC7</accession>
<dbReference type="OrthoDB" id="6021021at2759"/>
<reference evidence="15" key="2">
    <citation type="submission" date="2020-05" db="UniProtKB">
        <authorList>
            <consortium name="EnsemblMetazoa"/>
        </authorList>
    </citation>
    <scope>IDENTIFICATION</scope>
    <source>
        <strain evidence="15">JHB</strain>
    </source>
</reference>
<organism>
    <name type="scientific">Culex quinquefasciatus</name>
    <name type="common">Southern house mosquito</name>
    <name type="synonym">Culex pungens</name>
    <dbReference type="NCBI Taxonomy" id="7176"/>
    <lineage>
        <taxon>Eukaryota</taxon>
        <taxon>Metazoa</taxon>
        <taxon>Ecdysozoa</taxon>
        <taxon>Arthropoda</taxon>
        <taxon>Hexapoda</taxon>
        <taxon>Insecta</taxon>
        <taxon>Pterygota</taxon>
        <taxon>Neoptera</taxon>
        <taxon>Endopterygota</taxon>
        <taxon>Diptera</taxon>
        <taxon>Nematocera</taxon>
        <taxon>Culicoidea</taxon>
        <taxon>Culicidae</taxon>
        <taxon>Culicinae</taxon>
        <taxon>Culicini</taxon>
        <taxon>Culex</taxon>
        <taxon>Culex</taxon>
    </lineage>
</organism>
<evidence type="ECO:0000313" key="15">
    <source>
        <dbReference type="EnsemblMetazoa" id="CPIJ005130-PA"/>
    </source>
</evidence>
<dbReference type="eggNOG" id="KOG4294">
    <property type="taxonomic scope" value="Eukaryota"/>
</dbReference>
<name>B0WDC7_CULQU</name>
<feature type="transmembrane region" description="Helical" evidence="13">
    <location>
        <begin position="44"/>
        <end position="71"/>
    </location>
</feature>
<keyword evidence="3 12" id="KW-0813">Transport</keyword>
<evidence type="ECO:0000256" key="4">
    <source>
        <dbReference type="ARBA" id="ARBA00022461"/>
    </source>
</evidence>
<dbReference type="GO" id="GO:0005272">
    <property type="term" value="F:sodium channel activity"/>
    <property type="evidence" value="ECO:0007669"/>
    <property type="project" value="UniProtKB-KW"/>
</dbReference>
<dbReference type="Proteomes" id="UP000002320">
    <property type="component" value="Unassembled WGS sequence"/>
</dbReference>
<sequence length="98" mass="11001">MPITLGLSIQKVMQSFKSSKVSIYFKGADFVSSRRGELFGMTDFVANCGGILGFCLGVSFVSLVELLYYCVARPLMVVRSSADQRRIIMVEEREAERY</sequence>
<keyword evidence="9 13" id="KW-0472">Membrane</keyword>
<dbReference type="KEGG" id="cqu:CpipJ_CPIJ005130"/>
<evidence type="ECO:0000256" key="11">
    <source>
        <dbReference type="ARBA" id="ARBA00023303"/>
    </source>
</evidence>
<gene>
    <name evidence="15" type="primary">6036706</name>
    <name evidence="14" type="ORF">CpipJ_CPIJ005130</name>
</gene>
<dbReference type="VEuPathDB" id="VectorBase:CQUJHB002105"/>
<evidence type="ECO:0000256" key="1">
    <source>
        <dbReference type="ARBA" id="ARBA00004141"/>
    </source>
</evidence>
<evidence type="ECO:0000256" key="13">
    <source>
        <dbReference type="SAM" id="Phobius"/>
    </source>
</evidence>
<keyword evidence="11 12" id="KW-0407">Ion channel</keyword>
<dbReference type="EMBL" id="DS231896">
    <property type="protein sequence ID" value="EDS44440.1"/>
    <property type="molecule type" value="Genomic_DNA"/>
</dbReference>
<evidence type="ECO:0000256" key="10">
    <source>
        <dbReference type="ARBA" id="ARBA00023201"/>
    </source>
</evidence>
<dbReference type="HOGENOM" id="CLU_2335676_0_0_1"/>
<evidence type="ECO:0000256" key="12">
    <source>
        <dbReference type="RuleBase" id="RU000679"/>
    </source>
</evidence>
<keyword evidence="7" id="KW-0915">Sodium</keyword>
<evidence type="ECO:0000256" key="2">
    <source>
        <dbReference type="ARBA" id="ARBA00007193"/>
    </source>
</evidence>
<evidence type="ECO:0000256" key="9">
    <source>
        <dbReference type="ARBA" id="ARBA00023136"/>
    </source>
</evidence>
<dbReference type="VEuPathDB" id="VectorBase:CPIJ005130"/>
<keyword evidence="10 12" id="KW-0739">Sodium transport</keyword>
<keyword evidence="8 12" id="KW-0406">Ion transport</keyword>
<protein>
    <submittedName>
        <fullName evidence="14 15">Pickpocket</fullName>
    </submittedName>
</protein>
<evidence type="ECO:0000256" key="3">
    <source>
        <dbReference type="ARBA" id="ARBA00022448"/>
    </source>
</evidence>
<reference evidence="14" key="1">
    <citation type="submission" date="2007-03" db="EMBL/GenBank/DDBJ databases">
        <title>Annotation of Culex pipiens quinquefasciatus.</title>
        <authorList>
            <consortium name="The Broad Institute Genome Sequencing Platform"/>
            <person name="Atkinson P.W."/>
            <person name="Hemingway J."/>
            <person name="Christensen B.M."/>
            <person name="Higgs S."/>
            <person name="Kodira C."/>
            <person name="Hannick L."/>
            <person name="Megy K."/>
            <person name="O'Leary S."/>
            <person name="Pearson M."/>
            <person name="Haas B.J."/>
            <person name="Mauceli E."/>
            <person name="Wortman J.R."/>
            <person name="Lee N.H."/>
            <person name="Guigo R."/>
            <person name="Stanke M."/>
            <person name="Alvarado L."/>
            <person name="Amedeo P."/>
            <person name="Antoine C.H."/>
            <person name="Arensburger P."/>
            <person name="Bidwell S.L."/>
            <person name="Crawford M."/>
            <person name="Camaro F."/>
            <person name="Devon K."/>
            <person name="Engels R."/>
            <person name="Hammond M."/>
            <person name="Howarth C."/>
            <person name="Koehrsen M."/>
            <person name="Lawson D."/>
            <person name="Montgomery P."/>
            <person name="Nene V."/>
            <person name="Nusbaum C."/>
            <person name="Puiu D."/>
            <person name="Romero-Severson J."/>
            <person name="Severson D.W."/>
            <person name="Shumway M."/>
            <person name="Sisk P."/>
            <person name="Stolte C."/>
            <person name="Zeng Q."/>
            <person name="Eisenstadt E."/>
            <person name="Fraser-Liggett C."/>
            <person name="Strausberg R."/>
            <person name="Galagan J."/>
            <person name="Birren B."/>
            <person name="Collins F.H."/>
        </authorList>
    </citation>
    <scope>NUCLEOTIDE SEQUENCE [LARGE SCALE GENOMIC DNA]</scope>
    <source>
        <strain evidence="14">JHB</strain>
    </source>
</reference>
<evidence type="ECO:0000256" key="8">
    <source>
        <dbReference type="ARBA" id="ARBA00023065"/>
    </source>
</evidence>
<dbReference type="GO" id="GO:0016020">
    <property type="term" value="C:membrane"/>
    <property type="evidence" value="ECO:0007669"/>
    <property type="project" value="UniProtKB-SubCell"/>
</dbReference>
<dbReference type="AlphaFoldDB" id="B0WDC7"/>
<evidence type="ECO:0000256" key="5">
    <source>
        <dbReference type="ARBA" id="ARBA00022692"/>
    </source>
</evidence>
<dbReference type="Gene3D" id="1.10.287.770">
    <property type="entry name" value="YojJ-like"/>
    <property type="match status" value="1"/>
</dbReference>
<comment type="similarity">
    <text evidence="2 12">Belongs to the amiloride-sensitive sodium channel (TC 1.A.6) family.</text>
</comment>
<proteinExistence type="inferred from homology"/>
<dbReference type="InterPro" id="IPR001873">
    <property type="entry name" value="ENaC"/>
</dbReference>
<keyword evidence="5 12" id="KW-0812">Transmembrane</keyword>
<keyword evidence="16" id="KW-1185">Reference proteome</keyword>
<comment type="subcellular location">
    <subcellularLocation>
        <location evidence="1">Membrane</location>
        <topology evidence="1">Multi-pass membrane protein</topology>
    </subcellularLocation>
</comment>